<keyword evidence="2" id="KW-0081">Bacteriolytic enzyme</keyword>
<dbReference type="SUPFAM" id="SSF53955">
    <property type="entry name" value="Lysozyme-like"/>
    <property type="match status" value="1"/>
</dbReference>
<protein>
    <submittedName>
        <fullName evidence="4">Uncharacterized protein</fullName>
    </submittedName>
</protein>
<comment type="caution">
    <text evidence="4">The sequence shown here is derived from an EMBL/GenBank/DDBJ whole genome shotgun (WGS) entry which is preliminary data.</text>
</comment>
<reference evidence="4 5" key="1">
    <citation type="submission" date="2024-09" db="EMBL/GenBank/DDBJ databases">
        <title>Chromosome-scale assembly of Riccia sorocarpa.</title>
        <authorList>
            <person name="Paukszto L."/>
        </authorList>
    </citation>
    <scope>NUCLEOTIDE SEQUENCE [LARGE SCALE GENOMIC DNA]</scope>
    <source>
        <strain evidence="4">LP-2024</strain>
        <tissue evidence="4">Aerial parts of the thallus</tissue>
    </source>
</reference>
<dbReference type="InterPro" id="IPR023347">
    <property type="entry name" value="Lysozyme_dom_sf"/>
</dbReference>
<keyword evidence="1" id="KW-0929">Antimicrobial</keyword>
<evidence type="ECO:0000256" key="1">
    <source>
        <dbReference type="ARBA" id="ARBA00022529"/>
    </source>
</evidence>
<feature type="chain" id="PRO_5044773923" evidence="3">
    <location>
        <begin position="27"/>
        <end position="227"/>
    </location>
</feature>
<gene>
    <name evidence="4" type="ORF">R1sor_006768</name>
</gene>
<dbReference type="GO" id="GO:0003824">
    <property type="term" value="F:catalytic activity"/>
    <property type="evidence" value="ECO:0007669"/>
    <property type="project" value="UniProtKB-KW"/>
</dbReference>
<sequence>MTRANVQLLLLVPLMVVLFTAPSIAARSHHIRQPVQPAVNQKHTYISSFLSSRRGGILCVGEISELLSQHEGRHPCAYDHEGGYRAVGCGYNLDDDVDEREWELLEALADYDEVYNGTSCLNNVQISGLLILDAARALDRAAENVEGLKDLCCPIRAVFADIQHSSGAAKNFPKEDLHRVIERVASEDYEVAANELRKTKWCSQTWNKKRCVHDLDLFERGCYHSRF</sequence>
<evidence type="ECO:0000313" key="4">
    <source>
        <dbReference type="EMBL" id="KAL3693117.1"/>
    </source>
</evidence>
<dbReference type="EMBL" id="JBJQOH010000003">
    <property type="protein sequence ID" value="KAL3693117.1"/>
    <property type="molecule type" value="Genomic_DNA"/>
</dbReference>
<evidence type="ECO:0000256" key="2">
    <source>
        <dbReference type="ARBA" id="ARBA00022638"/>
    </source>
</evidence>
<dbReference type="InterPro" id="IPR023346">
    <property type="entry name" value="Lysozyme-like_dom_sf"/>
</dbReference>
<feature type="signal peptide" evidence="3">
    <location>
        <begin position="1"/>
        <end position="26"/>
    </location>
</feature>
<dbReference type="AlphaFoldDB" id="A0ABD3HRZ4"/>
<proteinExistence type="predicted"/>
<name>A0ABD3HRZ4_9MARC</name>
<keyword evidence="3" id="KW-0732">Signal</keyword>
<dbReference type="Proteomes" id="UP001633002">
    <property type="component" value="Unassembled WGS sequence"/>
</dbReference>
<accession>A0ABD3HRZ4</accession>
<dbReference type="GO" id="GO:0042742">
    <property type="term" value="P:defense response to bacterium"/>
    <property type="evidence" value="ECO:0007669"/>
    <property type="project" value="UniProtKB-KW"/>
</dbReference>
<dbReference type="PANTHER" id="PTHR37406">
    <property type="entry name" value="T4-TYPE LYSOZYME 1-RELATED"/>
    <property type="match status" value="1"/>
</dbReference>
<organism evidence="4 5">
    <name type="scientific">Riccia sorocarpa</name>
    <dbReference type="NCBI Taxonomy" id="122646"/>
    <lineage>
        <taxon>Eukaryota</taxon>
        <taxon>Viridiplantae</taxon>
        <taxon>Streptophyta</taxon>
        <taxon>Embryophyta</taxon>
        <taxon>Marchantiophyta</taxon>
        <taxon>Marchantiopsida</taxon>
        <taxon>Marchantiidae</taxon>
        <taxon>Marchantiales</taxon>
        <taxon>Ricciaceae</taxon>
        <taxon>Riccia</taxon>
    </lineage>
</organism>
<dbReference type="Gene3D" id="1.10.530.40">
    <property type="match status" value="1"/>
</dbReference>
<evidence type="ECO:0000256" key="3">
    <source>
        <dbReference type="SAM" id="SignalP"/>
    </source>
</evidence>
<dbReference type="InterPro" id="IPR052619">
    <property type="entry name" value="Phage_lysozyme-like"/>
</dbReference>
<keyword evidence="5" id="KW-1185">Reference proteome</keyword>
<evidence type="ECO:0000313" key="5">
    <source>
        <dbReference type="Proteomes" id="UP001633002"/>
    </source>
</evidence>
<dbReference type="GO" id="GO:0031640">
    <property type="term" value="P:killing of cells of another organism"/>
    <property type="evidence" value="ECO:0007669"/>
    <property type="project" value="UniProtKB-KW"/>
</dbReference>
<dbReference type="PANTHER" id="PTHR37406:SF1">
    <property type="entry name" value="T4-TYPE LYSOZYME 1-RELATED"/>
    <property type="match status" value="1"/>
</dbReference>